<protein>
    <recommendedName>
        <fullName evidence="4">DUF2142 domain-containing protein</fullName>
    </recommendedName>
</protein>
<dbReference type="InterPro" id="IPR018674">
    <property type="entry name" value="DUF2142_membrane"/>
</dbReference>
<feature type="transmembrane region" description="Helical" evidence="1">
    <location>
        <begin position="312"/>
        <end position="330"/>
    </location>
</feature>
<evidence type="ECO:0000313" key="3">
    <source>
        <dbReference type="Proteomes" id="UP000183504"/>
    </source>
</evidence>
<accession>A0A0B7GPH1</accession>
<dbReference type="Pfam" id="PF09913">
    <property type="entry name" value="DUF2142"/>
    <property type="match status" value="1"/>
</dbReference>
<proteinExistence type="predicted"/>
<organism evidence="2 3">
    <name type="scientific">Streptococcus sanguinis</name>
    <dbReference type="NCBI Taxonomy" id="1305"/>
    <lineage>
        <taxon>Bacteria</taxon>
        <taxon>Bacillati</taxon>
        <taxon>Bacillota</taxon>
        <taxon>Bacilli</taxon>
        <taxon>Lactobacillales</taxon>
        <taxon>Streptococcaceae</taxon>
        <taxon>Streptococcus</taxon>
    </lineage>
</organism>
<evidence type="ECO:0000313" key="2">
    <source>
        <dbReference type="EMBL" id="CEL90675.1"/>
    </source>
</evidence>
<feature type="transmembrane region" description="Helical" evidence="1">
    <location>
        <begin position="168"/>
        <end position="186"/>
    </location>
</feature>
<feature type="transmembrane region" description="Helical" evidence="1">
    <location>
        <begin position="382"/>
        <end position="400"/>
    </location>
</feature>
<dbReference type="AlphaFoldDB" id="A0A0B7GPH1"/>
<feature type="transmembrane region" description="Helical" evidence="1">
    <location>
        <begin position="115"/>
        <end position="138"/>
    </location>
</feature>
<gene>
    <name evidence="2" type="ORF">SSV_1381</name>
</gene>
<evidence type="ECO:0008006" key="4">
    <source>
        <dbReference type="Google" id="ProtNLM"/>
    </source>
</evidence>
<dbReference type="RefSeq" id="WP_072074235.1">
    <property type="nucleotide sequence ID" value="NZ_CDMW01000001.1"/>
</dbReference>
<dbReference type="Proteomes" id="UP000183504">
    <property type="component" value="Unassembled WGS sequence"/>
</dbReference>
<feature type="transmembrane region" description="Helical" evidence="1">
    <location>
        <begin position="12"/>
        <end position="30"/>
    </location>
</feature>
<keyword evidence="1" id="KW-1133">Transmembrane helix</keyword>
<feature type="transmembrane region" description="Helical" evidence="1">
    <location>
        <begin position="250"/>
        <end position="267"/>
    </location>
</feature>
<feature type="transmembrane region" description="Helical" evidence="1">
    <location>
        <begin position="147"/>
        <end position="162"/>
    </location>
</feature>
<keyword evidence="1" id="KW-0472">Membrane</keyword>
<sequence>MKRNREVKVENIFLLLASIFVLTFMIAQPINRVPDETNHARMTWEIFHKPTNRTYKWMDKIPSTPNVSPAEYKQLFTEKIDLAQEEFTFGFNLKAISFLPQLLGMTLGSMLYPSVGFIVMMGRLFNALAYIIGVYLLIKYFKYGKKALLFLSLLPIMVQQAASLSYDVMSYLEIMLMVGFLTNIAYHKKFTNRNVLELLVISIGLFVTKPNNVLLLGLLPFVDFEFEGFLAVLNKPFVATKAFVARYRPIFYVLGFSAFFLALHLAFRNQGGLVHYGQVLLNTLFKQSVNGDLNTILTIGMIGFLGNFTIQLPLWLIFIDVAVLALIFLQSQKDFMTKGYTVMSRYLFLVQVIAVVSIMYLQWTPIVLGKGAMISVGAQGRYFTPFLILLLPTVANLGTLDIKDRVVNRMMVGTLVANFLVSLYLMVPFYWNVLG</sequence>
<evidence type="ECO:0000256" key="1">
    <source>
        <dbReference type="SAM" id="Phobius"/>
    </source>
</evidence>
<feature type="transmembrane region" description="Helical" evidence="1">
    <location>
        <begin position="412"/>
        <end position="431"/>
    </location>
</feature>
<reference evidence="2 3" key="1">
    <citation type="submission" date="2015-01" db="EMBL/GenBank/DDBJ databases">
        <authorList>
            <person name="Pelicic Vladimir"/>
        </authorList>
    </citation>
    <scope>NUCLEOTIDE SEQUENCE [LARGE SCALE GENOMIC DNA]</scope>
    <source>
        <strain evidence="2 3">2908</strain>
    </source>
</reference>
<feature type="transmembrane region" description="Helical" evidence="1">
    <location>
        <begin position="342"/>
        <end position="362"/>
    </location>
</feature>
<name>A0A0B7GPH1_STRSA</name>
<dbReference type="EMBL" id="CDMW01000001">
    <property type="protein sequence ID" value="CEL90675.1"/>
    <property type="molecule type" value="Genomic_DNA"/>
</dbReference>
<keyword evidence="1" id="KW-0812">Transmembrane</keyword>